<sequence>MAQRKMVILVDGPEGNGLPQHARDNASDPIRILRGNGYERFEFYGEYADLGGDPVPVYRWCYRTQIAE</sequence>
<dbReference type="EMBL" id="BLAG01000006">
    <property type="protein sequence ID" value="GES29596.1"/>
    <property type="molecule type" value="Genomic_DNA"/>
</dbReference>
<gene>
    <name evidence="1" type="ORF">San01_20830</name>
</gene>
<dbReference type="InterPro" id="IPR046030">
    <property type="entry name" value="DUF5988"/>
</dbReference>
<dbReference type="Proteomes" id="UP000325598">
    <property type="component" value="Unassembled WGS sequence"/>
</dbReference>
<keyword evidence="2" id="KW-1185">Reference proteome</keyword>
<evidence type="ECO:0000313" key="2">
    <source>
        <dbReference type="Proteomes" id="UP000325598"/>
    </source>
</evidence>
<dbReference type="AlphaFoldDB" id="A0A5J4LDY6"/>
<comment type="caution">
    <text evidence="1">The sequence shown here is derived from an EMBL/GenBank/DDBJ whole genome shotgun (WGS) entry which is preliminary data.</text>
</comment>
<name>A0A5J4LDY6_9ACTN</name>
<dbReference type="RefSeq" id="WP_223660180.1">
    <property type="nucleotide sequence ID" value="NZ_BLAG01000006.1"/>
</dbReference>
<dbReference type="GeneID" id="96753862"/>
<evidence type="ECO:0000313" key="1">
    <source>
        <dbReference type="EMBL" id="GES29596.1"/>
    </source>
</evidence>
<reference evidence="1 2" key="1">
    <citation type="submission" date="2019-10" db="EMBL/GenBank/DDBJ databases">
        <title>Whole genome shotgun sequence of Streptomyces angustmyceticus NBRC 3934.</title>
        <authorList>
            <person name="Hosoyama A."/>
            <person name="Ichikawa N."/>
            <person name="Kimura A."/>
            <person name="Kitahashi Y."/>
            <person name="Komaki H."/>
            <person name="Uohara A."/>
        </authorList>
    </citation>
    <scope>NUCLEOTIDE SEQUENCE [LARGE SCALE GENOMIC DNA]</scope>
    <source>
        <strain evidence="1 2">NBRC 3934</strain>
    </source>
</reference>
<dbReference type="Pfam" id="PF19450">
    <property type="entry name" value="DUF5988"/>
    <property type="match status" value="1"/>
</dbReference>
<organism evidence="1 2">
    <name type="scientific">Streptomyces angustmyceticus</name>
    <dbReference type="NCBI Taxonomy" id="285578"/>
    <lineage>
        <taxon>Bacteria</taxon>
        <taxon>Bacillati</taxon>
        <taxon>Actinomycetota</taxon>
        <taxon>Actinomycetes</taxon>
        <taxon>Kitasatosporales</taxon>
        <taxon>Streptomycetaceae</taxon>
        <taxon>Streptomyces</taxon>
    </lineage>
</organism>
<protein>
    <submittedName>
        <fullName evidence="1">Uncharacterized protein</fullName>
    </submittedName>
</protein>
<accession>A0A5J4LDY6</accession>
<proteinExistence type="predicted"/>